<gene>
    <name evidence="2" type="ORF">RN607_08210</name>
</gene>
<proteinExistence type="predicted"/>
<name>A0AA96FA64_9MICO</name>
<dbReference type="AlphaFoldDB" id="A0AA96FA64"/>
<keyword evidence="1" id="KW-0472">Membrane</keyword>
<accession>A0AA96FA64</accession>
<dbReference type="KEGG" id="dcp:RN607_08210"/>
<keyword evidence="1" id="KW-0812">Transmembrane</keyword>
<evidence type="ECO:0000256" key="1">
    <source>
        <dbReference type="SAM" id="Phobius"/>
    </source>
</evidence>
<reference evidence="2" key="1">
    <citation type="submission" date="2023-09" db="EMBL/GenBank/DDBJ databases">
        <title>Demequina sp. a novel bacteria isolated from Capsicum annuum.</title>
        <authorList>
            <person name="Humaira Z."/>
            <person name="Lee J."/>
            <person name="Cho D."/>
        </authorList>
    </citation>
    <scope>NUCLEOTIDE SEQUENCE</scope>
    <source>
        <strain evidence="2">PMTSA13</strain>
    </source>
</reference>
<protein>
    <submittedName>
        <fullName evidence="2">Uncharacterized protein</fullName>
    </submittedName>
</protein>
<sequence>MIETTAAYASLLGLAIAIFQIWRTGRVVLATRRATEYTTSRLAEYAVLAQYSELLELQAELDRAVANDEPQAARVALLQWDRRAFELVGMRVVTSIPSDDVRRAALSAREAAEKIKRRHKATLATITASAEGHIGTVCSIVRQANGELRVKPPLDLTVPDRGAREDLRELYWPMKIKIGGGGRGR</sequence>
<evidence type="ECO:0000313" key="2">
    <source>
        <dbReference type="EMBL" id="WNM26182.1"/>
    </source>
</evidence>
<dbReference type="RefSeq" id="WP_313541782.1">
    <property type="nucleotide sequence ID" value="NZ_CP134880.1"/>
</dbReference>
<organism evidence="2">
    <name type="scientific">Demequina capsici</name>
    <dbReference type="NCBI Taxonomy" id="3075620"/>
    <lineage>
        <taxon>Bacteria</taxon>
        <taxon>Bacillati</taxon>
        <taxon>Actinomycetota</taxon>
        <taxon>Actinomycetes</taxon>
        <taxon>Micrococcales</taxon>
        <taxon>Demequinaceae</taxon>
        <taxon>Demequina</taxon>
    </lineage>
</organism>
<dbReference type="Proteomes" id="UP001303408">
    <property type="component" value="Chromosome"/>
</dbReference>
<dbReference type="EMBL" id="CP134880">
    <property type="protein sequence ID" value="WNM26182.1"/>
    <property type="molecule type" value="Genomic_DNA"/>
</dbReference>
<feature type="transmembrane region" description="Helical" evidence="1">
    <location>
        <begin position="6"/>
        <end position="23"/>
    </location>
</feature>
<keyword evidence="1" id="KW-1133">Transmembrane helix</keyword>